<gene>
    <name evidence="4" type="ordered locus">Cd36_31600</name>
    <name evidence="5" type="ORF">CD36_31600</name>
</gene>
<dbReference type="CGD" id="CAL0000164368">
    <property type="gene designation" value="Cd36_31600"/>
</dbReference>
<feature type="compositionally biased region" description="Low complexity" evidence="2">
    <location>
        <begin position="787"/>
        <end position="799"/>
    </location>
</feature>
<organism evidence="5 6">
    <name type="scientific">Candida dubliniensis (strain CD36 / ATCC MYA-646 / CBS 7987 / NCPF 3949 / NRRL Y-17841)</name>
    <name type="common">Yeast</name>
    <dbReference type="NCBI Taxonomy" id="573826"/>
    <lineage>
        <taxon>Eukaryota</taxon>
        <taxon>Fungi</taxon>
        <taxon>Dikarya</taxon>
        <taxon>Ascomycota</taxon>
        <taxon>Saccharomycotina</taxon>
        <taxon>Pichiomycetes</taxon>
        <taxon>Debaryomycetaceae</taxon>
        <taxon>Candida/Lodderomyces clade</taxon>
        <taxon>Candida</taxon>
    </lineage>
</organism>
<dbReference type="InterPro" id="IPR039779">
    <property type="entry name" value="RFX-like"/>
</dbReference>
<feature type="compositionally biased region" description="Polar residues" evidence="2">
    <location>
        <begin position="391"/>
        <end position="407"/>
    </location>
</feature>
<dbReference type="PANTHER" id="PTHR12619:SF5">
    <property type="entry name" value="TRANSCRIPTION FACTOR RFX4"/>
    <property type="match status" value="1"/>
</dbReference>
<dbReference type="eggNOG" id="KOG3712">
    <property type="taxonomic scope" value="Eukaryota"/>
</dbReference>
<keyword evidence="1" id="KW-0238">DNA-binding</keyword>
<feature type="compositionally biased region" description="Low complexity" evidence="2">
    <location>
        <begin position="161"/>
        <end position="185"/>
    </location>
</feature>
<dbReference type="InterPro" id="IPR003150">
    <property type="entry name" value="DNA-bd_RFX"/>
</dbReference>
<dbReference type="HOGENOM" id="CLU_011526_1_0_1"/>
<dbReference type="AlphaFoldDB" id="B9WM28"/>
<evidence type="ECO:0000259" key="3">
    <source>
        <dbReference type="PROSITE" id="PS51526"/>
    </source>
</evidence>
<feature type="region of interest" description="Disordered" evidence="2">
    <location>
        <begin position="787"/>
        <end position="806"/>
    </location>
</feature>
<dbReference type="InterPro" id="IPR036388">
    <property type="entry name" value="WH-like_DNA-bd_sf"/>
</dbReference>
<dbReference type="GO" id="GO:0000981">
    <property type="term" value="F:DNA-binding transcription factor activity, RNA polymerase II-specific"/>
    <property type="evidence" value="ECO:0007669"/>
    <property type="project" value="TreeGrafter"/>
</dbReference>
<feature type="compositionally biased region" description="Polar residues" evidence="2">
    <location>
        <begin position="102"/>
        <end position="118"/>
    </location>
</feature>
<dbReference type="InterPro" id="IPR057321">
    <property type="entry name" value="RFX1-4/6/8-like_BCD"/>
</dbReference>
<feature type="compositionally biased region" description="Low complexity" evidence="2">
    <location>
        <begin position="56"/>
        <end position="93"/>
    </location>
</feature>
<dbReference type="PANTHER" id="PTHR12619">
    <property type="entry name" value="RFX TRANSCRIPTION FACTOR FAMILY"/>
    <property type="match status" value="1"/>
</dbReference>
<dbReference type="RefSeq" id="XP_002422139.1">
    <property type="nucleotide sequence ID" value="XM_002422094.1"/>
</dbReference>
<accession>B9WM28</accession>
<evidence type="ECO:0000256" key="2">
    <source>
        <dbReference type="SAM" id="MobiDB-lite"/>
    </source>
</evidence>
<feature type="compositionally biased region" description="Basic and acidic residues" evidence="2">
    <location>
        <begin position="38"/>
        <end position="55"/>
    </location>
</feature>
<evidence type="ECO:0000313" key="5">
    <source>
        <dbReference type="EMBL" id="CAX40141.1"/>
    </source>
</evidence>
<evidence type="ECO:0000313" key="4">
    <source>
        <dbReference type="CGD" id="CAL0000164368"/>
    </source>
</evidence>
<dbReference type="Gene3D" id="1.10.10.10">
    <property type="entry name" value="Winged helix-like DNA-binding domain superfamily/Winged helix DNA-binding domain"/>
    <property type="match status" value="1"/>
</dbReference>
<evidence type="ECO:0000313" key="6">
    <source>
        <dbReference type="Proteomes" id="UP000002605"/>
    </source>
</evidence>
<dbReference type="GeneID" id="8049767"/>
<feature type="region of interest" description="Disordered" evidence="2">
    <location>
        <begin position="1"/>
        <end position="118"/>
    </location>
</feature>
<keyword evidence="6" id="KW-1185">Reference proteome</keyword>
<proteinExistence type="predicted"/>
<dbReference type="PROSITE" id="PS51526">
    <property type="entry name" value="RFX_DBD"/>
    <property type="match status" value="1"/>
</dbReference>
<name>B9WM28_CANDC</name>
<reference evidence="5 6" key="1">
    <citation type="journal article" date="2009" name="Genome Res.">
        <title>Comparative genomics of the fungal pathogens Candida dubliniensis and Candida albicans.</title>
        <authorList>
            <person name="Jackson A.P."/>
            <person name="Gamble J.A."/>
            <person name="Yeomans T."/>
            <person name="Moran G.P."/>
            <person name="Saunders D."/>
            <person name="Harris D."/>
            <person name="Aslett M."/>
            <person name="Barrell J.F."/>
            <person name="Butler G."/>
            <person name="Citiulo F."/>
            <person name="Coleman D.C."/>
            <person name="de Groot P.W.J."/>
            <person name="Goodwin T.J."/>
            <person name="Quail M.A."/>
            <person name="McQuillan J."/>
            <person name="Munro C.A."/>
            <person name="Pain A."/>
            <person name="Poulter R.T."/>
            <person name="Rajandream M.A."/>
            <person name="Renauld H."/>
            <person name="Spiering M.J."/>
            <person name="Tivey A."/>
            <person name="Gow N.A.R."/>
            <person name="Barrell B."/>
            <person name="Sullivan D.J."/>
            <person name="Berriman M."/>
        </authorList>
    </citation>
    <scope>NUCLEOTIDE SEQUENCE [LARGE SCALE GENOMIC DNA]</scope>
    <source>
        <strain evidence="6">CD36 / ATCC MYA-646 / CBS 7987 / NCPF 3949 / NRRL Y-17841</strain>
    </source>
</reference>
<protein>
    <submittedName>
        <fullName evidence="5">RFX-like DNA-binding protein, putative</fullName>
    </submittedName>
</protein>
<dbReference type="Proteomes" id="UP000002605">
    <property type="component" value="Chromosome R"/>
</dbReference>
<dbReference type="SUPFAM" id="SSF46785">
    <property type="entry name" value="Winged helix' DNA-binding domain"/>
    <property type="match status" value="1"/>
</dbReference>
<dbReference type="GO" id="GO:0000978">
    <property type="term" value="F:RNA polymerase II cis-regulatory region sequence-specific DNA binding"/>
    <property type="evidence" value="ECO:0007669"/>
    <property type="project" value="TreeGrafter"/>
</dbReference>
<feature type="compositionally biased region" description="Polar residues" evidence="2">
    <location>
        <begin position="186"/>
        <end position="203"/>
    </location>
</feature>
<dbReference type="Pfam" id="PF25340">
    <property type="entry name" value="BCD_RFX"/>
    <property type="match status" value="1"/>
</dbReference>
<feature type="compositionally biased region" description="Low complexity" evidence="2">
    <location>
        <begin position="408"/>
        <end position="419"/>
    </location>
</feature>
<dbReference type="Pfam" id="PF02257">
    <property type="entry name" value="RFX_DNA_binding"/>
    <property type="match status" value="1"/>
</dbReference>
<dbReference type="EMBL" id="FM992695">
    <property type="protein sequence ID" value="CAX40141.1"/>
    <property type="molecule type" value="Genomic_DNA"/>
</dbReference>
<feature type="compositionally biased region" description="Polar residues" evidence="2">
    <location>
        <begin position="1"/>
        <end position="11"/>
    </location>
</feature>
<feature type="region of interest" description="Disordered" evidence="2">
    <location>
        <begin position="372"/>
        <end position="435"/>
    </location>
</feature>
<feature type="region of interest" description="Disordered" evidence="2">
    <location>
        <begin position="157"/>
        <end position="237"/>
    </location>
</feature>
<evidence type="ECO:0000256" key="1">
    <source>
        <dbReference type="ARBA" id="ARBA00023125"/>
    </source>
</evidence>
<feature type="compositionally biased region" description="Polar residues" evidence="2">
    <location>
        <begin position="20"/>
        <end position="37"/>
    </location>
</feature>
<dbReference type="VEuPathDB" id="FungiDB:CD36_31600"/>
<sequence length="853" mass="96726">MSSNQTPQNRNRGGDDSYNPRLQQQSSQIPSNEPEQGSNRDLDQSQEQKQDREHQQAQQEQQQQHQQQHQQHQFQQSNLTPSTTAFPSSTSIPIFAKEEQGYPNQFSSPQSSYRKMGNFTQTSNAQFLNEPQTTYATNYQENVPSQSQFQFDYSGSYVGRSQTQPQTYQPQPQSYQQLPHYSSSSVTSLPPTYQAFHSMQEASSGHDDSSTTITSPQKRKKQRRSESVTSSTGENELKQLAIRSSHIPLSELAQKVKQLENDNTTTNVSLEQSKLKENKETQRQLFGMVWLLNSCDLAPTAVIPRNRIYARYVQVCADNSLAPVSPASFGKLVKILYPNITTRRLGMRGQSKYHYCGIKLTGDENMQSQLLSFQQKQKHQSQEQYKQHEQVGSSTSSAGLTGHQSPTSSCNSSVSYEESPGPISRPHTPSFSPINTPTILSSKSLNDQLPSVSHMKFIPNLFHLLNSNVAPSSNPHEPIQLPSIYPYLSKGADYDIADTLYSLYKVHVNSLFEALRYMQLKKLFSSFNTFNNILTAPVLKLYTTDCIAEWVMKCDLIMYKKMIRMLSKLQLQLLIPQEQLFQLKQIADGYIKTLSTSLINSKVSPNFVMMKLKLAKHFVNLLNRLIKVIETGQPASRILNDDNEKNAMTQDWMKLDVHGIICREMPCSDSNIDTLTYILTGEVVNLIKVKLDNEQSPTMNDFANYISNLPSRFPEVNTRLFLLLASNLLTTCLREISLSGGEGFGAWWIVRCWIDEYLAWSFEVGGFFQEDLQDIVAQQQLNVQLPPSSSLSQTQQQNPVIQEETGTQEESLGNIDLLETSFDFDTKVSQQYQQPSHTESLLNFETNIDNLLN</sequence>
<dbReference type="KEGG" id="cdu:CD36_31600"/>
<dbReference type="OrthoDB" id="10056949at2759"/>
<feature type="domain" description="RFX-type winged-helix" evidence="3">
    <location>
        <begin position="287"/>
        <end position="362"/>
    </location>
</feature>
<dbReference type="InterPro" id="IPR036390">
    <property type="entry name" value="WH_DNA-bd_sf"/>
</dbReference>